<organism evidence="2 3">
    <name type="scientific">Aphanothece hegewaldii CCALA 016</name>
    <dbReference type="NCBI Taxonomy" id="2107694"/>
    <lineage>
        <taxon>Bacteria</taxon>
        <taxon>Bacillati</taxon>
        <taxon>Cyanobacteriota</taxon>
        <taxon>Cyanophyceae</taxon>
        <taxon>Oscillatoriophycideae</taxon>
        <taxon>Chroococcales</taxon>
        <taxon>Aphanothecaceae</taxon>
        <taxon>Aphanothece</taxon>
    </lineage>
</organism>
<dbReference type="GO" id="GO:0006355">
    <property type="term" value="P:regulation of DNA-templated transcription"/>
    <property type="evidence" value="ECO:0007669"/>
    <property type="project" value="InterPro"/>
</dbReference>
<dbReference type="Gene3D" id="1.10.1660.10">
    <property type="match status" value="1"/>
</dbReference>
<dbReference type="Proteomes" id="UP000239001">
    <property type="component" value="Unassembled WGS sequence"/>
</dbReference>
<name>A0A2T1LSQ3_9CHRO</name>
<dbReference type="GO" id="GO:0003677">
    <property type="term" value="F:DNA binding"/>
    <property type="evidence" value="ECO:0007669"/>
    <property type="project" value="InterPro"/>
</dbReference>
<dbReference type="RefSeq" id="WP_106458780.1">
    <property type="nucleotide sequence ID" value="NZ_PXOH01000033.1"/>
</dbReference>
<reference evidence="2 3" key="2">
    <citation type="submission" date="2018-03" db="EMBL/GenBank/DDBJ databases">
        <authorList>
            <person name="Keele B.F."/>
        </authorList>
    </citation>
    <scope>NUCLEOTIDE SEQUENCE [LARGE SCALE GENOMIC DNA]</scope>
    <source>
        <strain evidence="2 3">CCALA 016</strain>
    </source>
</reference>
<evidence type="ECO:0000313" key="2">
    <source>
        <dbReference type="EMBL" id="PSF33081.1"/>
    </source>
</evidence>
<reference evidence="2 3" key="1">
    <citation type="submission" date="2018-03" db="EMBL/GenBank/DDBJ databases">
        <title>The ancient ancestry and fast evolution of plastids.</title>
        <authorList>
            <person name="Moore K.R."/>
            <person name="Magnabosco C."/>
            <person name="Momper L."/>
            <person name="Gold D.A."/>
            <person name="Bosak T."/>
            <person name="Fournier G.P."/>
        </authorList>
    </citation>
    <scope>NUCLEOTIDE SEQUENCE [LARGE SCALE GENOMIC DNA]</scope>
    <source>
        <strain evidence="2 3">CCALA 016</strain>
    </source>
</reference>
<evidence type="ECO:0000313" key="3">
    <source>
        <dbReference type="Proteomes" id="UP000239001"/>
    </source>
</evidence>
<gene>
    <name evidence="2" type="ORF">C7H19_20505</name>
</gene>
<dbReference type="AlphaFoldDB" id="A0A2T1LSQ3"/>
<proteinExistence type="predicted"/>
<dbReference type="Pfam" id="PF13411">
    <property type="entry name" value="MerR_1"/>
    <property type="match status" value="1"/>
</dbReference>
<dbReference type="InterPro" id="IPR000551">
    <property type="entry name" value="MerR-type_HTH_dom"/>
</dbReference>
<dbReference type="SUPFAM" id="SSF46955">
    <property type="entry name" value="Putative DNA-binding domain"/>
    <property type="match status" value="1"/>
</dbReference>
<feature type="domain" description="HTH merR-type" evidence="1">
    <location>
        <begin position="6"/>
        <end position="76"/>
    </location>
</feature>
<evidence type="ECO:0000259" key="1">
    <source>
        <dbReference type="Pfam" id="PF13411"/>
    </source>
</evidence>
<protein>
    <submittedName>
        <fullName evidence="2">MerR family transcriptional regulator</fullName>
    </submittedName>
</protein>
<dbReference type="OrthoDB" id="9806513at2"/>
<keyword evidence="3" id="KW-1185">Reference proteome</keyword>
<comment type="caution">
    <text evidence="2">The sequence shown here is derived from an EMBL/GenBank/DDBJ whole genome shotgun (WGS) entry which is preliminary data.</text>
</comment>
<dbReference type="InterPro" id="IPR009061">
    <property type="entry name" value="DNA-bd_dom_put_sf"/>
</dbReference>
<dbReference type="EMBL" id="PXOH01000033">
    <property type="protein sequence ID" value="PSF33081.1"/>
    <property type="molecule type" value="Genomic_DNA"/>
</dbReference>
<sequence>MEDTFFTSTEASQITGCSRRQLQYWREKGVIVPTVNASGKGRNVYYSMSNLLELLVMEYLLSVGLSFETAQESLEMLKQKQPELFNPNASLENLKRLMIFLSPKSLELKDFDSKEAFKRINTDALPLVPFSGEIVHQHLQKNLERFKKKEFSGYFR</sequence>
<accession>A0A2T1LSQ3</accession>